<dbReference type="AlphaFoldDB" id="A0A346PPP6"/>
<organism evidence="2 3">
    <name type="scientific">Natrarchaeobaculum sulfurireducens</name>
    <dbReference type="NCBI Taxonomy" id="2044521"/>
    <lineage>
        <taxon>Archaea</taxon>
        <taxon>Methanobacteriati</taxon>
        <taxon>Methanobacteriota</taxon>
        <taxon>Stenosarchaea group</taxon>
        <taxon>Halobacteria</taxon>
        <taxon>Halobacteriales</taxon>
        <taxon>Natrialbaceae</taxon>
        <taxon>Natrarchaeobaculum</taxon>
    </lineage>
</organism>
<gene>
    <name evidence="2" type="ORF">AArcMg_1478</name>
</gene>
<feature type="compositionally biased region" description="Polar residues" evidence="1">
    <location>
        <begin position="36"/>
        <end position="55"/>
    </location>
</feature>
<dbReference type="EMBL" id="CP027033">
    <property type="protein sequence ID" value="AXR81491.1"/>
    <property type="molecule type" value="Genomic_DNA"/>
</dbReference>
<reference evidence="3" key="1">
    <citation type="submission" date="2018-02" db="EMBL/GenBank/DDBJ databases">
        <title>Phenotypic and genomic properties of facultatively anaerobic sulfur-reducing natronoarchaea from hypersaline soda lakes.</title>
        <authorList>
            <person name="Sorokin D.Y."/>
            <person name="Kublanov I.V."/>
            <person name="Roman P."/>
            <person name="Sinninghe Damste J.S."/>
            <person name="Golyshin P.N."/>
            <person name="Rojo D."/>
            <person name="Ciordia S."/>
            <person name="Mena M.D.C."/>
            <person name="Ferrer M."/>
            <person name="Messina E."/>
            <person name="Smedile F."/>
            <person name="La Spada G."/>
            <person name="La Cono V."/>
            <person name="Yakimov M.M."/>
        </authorList>
    </citation>
    <scope>NUCLEOTIDE SEQUENCE [LARGE SCALE GENOMIC DNA]</scope>
    <source>
        <strain evidence="3">AArc-Mg</strain>
    </source>
</reference>
<accession>A0A346PPP6</accession>
<feature type="region of interest" description="Disordered" evidence="1">
    <location>
        <begin position="33"/>
        <end position="62"/>
    </location>
</feature>
<dbReference type="Proteomes" id="UP000258613">
    <property type="component" value="Chromosome"/>
</dbReference>
<proteinExistence type="predicted"/>
<evidence type="ECO:0000313" key="3">
    <source>
        <dbReference type="Proteomes" id="UP000258613"/>
    </source>
</evidence>
<name>A0A346PPP6_9EURY</name>
<protein>
    <submittedName>
        <fullName evidence="2">Uncharacterized protein</fullName>
    </submittedName>
</protein>
<dbReference type="KEGG" id="nag:AArcMg_1478"/>
<keyword evidence="3" id="KW-1185">Reference proteome</keyword>
<sequence length="62" mass="7057">MCYVCLSAFFCCRSCSFFFPSMMARWAWYSGRESSRAGSNGIPYSSQNNDCSRTRASQRRSG</sequence>
<evidence type="ECO:0000313" key="2">
    <source>
        <dbReference type="EMBL" id="AXR81491.1"/>
    </source>
</evidence>
<evidence type="ECO:0000256" key="1">
    <source>
        <dbReference type="SAM" id="MobiDB-lite"/>
    </source>
</evidence>